<dbReference type="InterPro" id="IPR036477">
    <property type="entry name" value="Formyl_transf_N_sf"/>
</dbReference>
<dbReference type="PROSITE" id="PS00373">
    <property type="entry name" value="GART"/>
    <property type="match status" value="1"/>
</dbReference>
<feature type="domain" description="Formyl transferase C-terminal" evidence="7">
    <location>
        <begin position="208"/>
        <end position="305"/>
    </location>
</feature>
<dbReference type="InterPro" id="IPR002376">
    <property type="entry name" value="Formyl_transf_N"/>
</dbReference>
<evidence type="ECO:0000259" key="7">
    <source>
        <dbReference type="Pfam" id="PF02911"/>
    </source>
</evidence>
<dbReference type="InterPro" id="IPR001555">
    <property type="entry name" value="GART_AS"/>
</dbReference>
<dbReference type="EC" id="2.1.2.9" evidence="2 5"/>
<proteinExistence type="inferred from homology"/>
<dbReference type="CDD" id="cd08704">
    <property type="entry name" value="Met_tRNA_FMT_C"/>
    <property type="match status" value="1"/>
</dbReference>
<evidence type="ECO:0000256" key="1">
    <source>
        <dbReference type="ARBA" id="ARBA00010699"/>
    </source>
</evidence>
<evidence type="ECO:0000256" key="4">
    <source>
        <dbReference type="ARBA" id="ARBA00022917"/>
    </source>
</evidence>
<dbReference type="Pfam" id="PF00551">
    <property type="entry name" value="Formyl_trans_N"/>
    <property type="match status" value="1"/>
</dbReference>
<organism evidence="8">
    <name type="scientific">Desulfatirhabdium butyrativorans</name>
    <dbReference type="NCBI Taxonomy" id="340467"/>
    <lineage>
        <taxon>Bacteria</taxon>
        <taxon>Pseudomonadati</taxon>
        <taxon>Thermodesulfobacteriota</taxon>
        <taxon>Desulfobacteria</taxon>
        <taxon>Desulfobacterales</taxon>
        <taxon>Desulfatirhabdiaceae</taxon>
        <taxon>Desulfatirhabdium</taxon>
    </lineage>
</organism>
<dbReference type="InterPro" id="IPR005793">
    <property type="entry name" value="Formyl_trans_C"/>
</dbReference>
<protein>
    <recommendedName>
        <fullName evidence="2 5">Methionyl-tRNA formyltransferase</fullName>
        <ecNumber evidence="2 5">2.1.2.9</ecNumber>
    </recommendedName>
</protein>
<comment type="catalytic activity">
    <reaction evidence="5">
        <text>L-methionyl-tRNA(fMet) + (6R)-10-formyltetrahydrofolate = N-formyl-L-methionyl-tRNA(fMet) + (6S)-5,6,7,8-tetrahydrofolate + H(+)</text>
        <dbReference type="Rhea" id="RHEA:24380"/>
        <dbReference type="Rhea" id="RHEA-COMP:9952"/>
        <dbReference type="Rhea" id="RHEA-COMP:9953"/>
        <dbReference type="ChEBI" id="CHEBI:15378"/>
        <dbReference type="ChEBI" id="CHEBI:57453"/>
        <dbReference type="ChEBI" id="CHEBI:78530"/>
        <dbReference type="ChEBI" id="CHEBI:78844"/>
        <dbReference type="ChEBI" id="CHEBI:195366"/>
        <dbReference type="EC" id="2.1.2.9"/>
    </reaction>
</comment>
<comment type="similarity">
    <text evidence="1 5">Belongs to the Fmt family.</text>
</comment>
<feature type="binding site" evidence="5">
    <location>
        <begin position="113"/>
        <end position="116"/>
    </location>
    <ligand>
        <name>(6S)-5,6,7,8-tetrahydrofolate</name>
        <dbReference type="ChEBI" id="CHEBI:57453"/>
    </ligand>
</feature>
<evidence type="ECO:0000259" key="6">
    <source>
        <dbReference type="Pfam" id="PF00551"/>
    </source>
</evidence>
<keyword evidence="3 5" id="KW-0808">Transferase</keyword>
<dbReference type="InterPro" id="IPR005794">
    <property type="entry name" value="Fmt"/>
</dbReference>
<dbReference type="GO" id="GO:0004479">
    <property type="term" value="F:methionyl-tRNA formyltransferase activity"/>
    <property type="evidence" value="ECO:0007669"/>
    <property type="project" value="UniProtKB-UniRule"/>
</dbReference>
<dbReference type="Gene3D" id="3.40.50.12230">
    <property type="match status" value="1"/>
</dbReference>
<dbReference type="AlphaFoldDB" id="A0A7C4VRC9"/>
<dbReference type="Pfam" id="PF02911">
    <property type="entry name" value="Formyl_trans_C"/>
    <property type="match status" value="1"/>
</dbReference>
<feature type="domain" description="Formyl transferase N-terminal" evidence="6">
    <location>
        <begin position="6"/>
        <end position="183"/>
    </location>
</feature>
<evidence type="ECO:0000313" key="8">
    <source>
        <dbReference type="EMBL" id="HGU33332.1"/>
    </source>
</evidence>
<dbReference type="FunFam" id="3.40.50.12230:FF:000001">
    <property type="entry name" value="Methionyl-tRNA formyltransferase"/>
    <property type="match status" value="1"/>
</dbReference>
<evidence type="ECO:0000256" key="2">
    <source>
        <dbReference type="ARBA" id="ARBA00012261"/>
    </source>
</evidence>
<dbReference type="PANTHER" id="PTHR11138">
    <property type="entry name" value="METHIONYL-TRNA FORMYLTRANSFERASE"/>
    <property type="match status" value="1"/>
</dbReference>
<name>A0A7C4VRC9_9BACT</name>
<gene>
    <name evidence="5" type="primary">fmt</name>
    <name evidence="8" type="ORF">ENS29_10810</name>
</gene>
<dbReference type="EMBL" id="DSUH01000248">
    <property type="protein sequence ID" value="HGU33332.1"/>
    <property type="molecule type" value="Genomic_DNA"/>
</dbReference>
<dbReference type="SUPFAM" id="SSF53328">
    <property type="entry name" value="Formyltransferase"/>
    <property type="match status" value="1"/>
</dbReference>
<dbReference type="InterPro" id="IPR011034">
    <property type="entry name" value="Formyl_transferase-like_C_sf"/>
</dbReference>
<dbReference type="InterPro" id="IPR044135">
    <property type="entry name" value="Met-tRNA-FMT_C"/>
</dbReference>
<comment type="function">
    <text evidence="5">Attaches a formyl group to the free amino group of methionyl-tRNA(fMet). The formyl group appears to play a dual role in the initiator identity of N-formylmethionyl-tRNA by promoting its recognition by IF2 and preventing the misappropriation of this tRNA by the elongation apparatus.</text>
</comment>
<dbReference type="HAMAP" id="MF_00182">
    <property type="entry name" value="Formyl_trans"/>
    <property type="match status" value="1"/>
</dbReference>
<evidence type="ECO:0000256" key="5">
    <source>
        <dbReference type="HAMAP-Rule" id="MF_00182"/>
    </source>
</evidence>
<evidence type="ECO:0000256" key="3">
    <source>
        <dbReference type="ARBA" id="ARBA00022679"/>
    </source>
</evidence>
<reference evidence="8" key="1">
    <citation type="journal article" date="2020" name="mSystems">
        <title>Genome- and Community-Level Interaction Insights into Carbon Utilization and Element Cycling Functions of Hydrothermarchaeota in Hydrothermal Sediment.</title>
        <authorList>
            <person name="Zhou Z."/>
            <person name="Liu Y."/>
            <person name="Xu W."/>
            <person name="Pan J."/>
            <person name="Luo Z.H."/>
            <person name="Li M."/>
        </authorList>
    </citation>
    <scope>NUCLEOTIDE SEQUENCE [LARGE SCALE GENOMIC DNA]</scope>
    <source>
        <strain evidence="8">SpSt-477</strain>
    </source>
</reference>
<keyword evidence="4 5" id="KW-0648">Protein biosynthesis</keyword>
<dbReference type="GO" id="GO:0005829">
    <property type="term" value="C:cytosol"/>
    <property type="evidence" value="ECO:0007669"/>
    <property type="project" value="TreeGrafter"/>
</dbReference>
<dbReference type="NCBIfam" id="TIGR00460">
    <property type="entry name" value="fmt"/>
    <property type="match status" value="1"/>
</dbReference>
<accession>A0A7C4VRC9</accession>
<dbReference type="InterPro" id="IPR041711">
    <property type="entry name" value="Met-tRNA-FMT_N"/>
</dbReference>
<dbReference type="CDD" id="cd08646">
    <property type="entry name" value="FMT_core_Met-tRNA-FMT_N"/>
    <property type="match status" value="1"/>
</dbReference>
<dbReference type="SUPFAM" id="SSF50486">
    <property type="entry name" value="FMT C-terminal domain-like"/>
    <property type="match status" value="1"/>
</dbReference>
<comment type="caution">
    <text evidence="8">The sequence shown here is derived from an EMBL/GenBank/DDBJ whole genome shotgun (WGS) entry which is preliminary data.</text>
</comment>
<sequence length="314" mass="33876">MPTSYRIVFMGTPAFAVPSLKRLHNAGHRVVLAVTQPDRPAGRGRKLEASAVKKAALELGIPVFQPKSIHQPDAVRMLQESRADLFIVVAFGQILKPVVLSIPPLGAVNVHASLLPRYRGPAPVQWAIICGETETGVTIMQMDEGLDTGDILISTAVPILPSDTGQSLLERLSEIGADTLLQTLMRYPEIRSHATPQDHSKASYAPMLKKTDGRIDWSRSAQDIDALVRGTLPWPGAYTTLGGKRLKVFRVKSESGSVEVTPPGTVLRSPADELWVAAADQPISLLEVQMESGKRLSIGAFLKGHPVPVGTILT</sequence>
<dbReference type="PANTHER" id="PTHR11138:SF5">
    <property type="entry name" value="METHIONYL-TRNA FORMYLTRANSFERASE, MITOCHONDRIAL"/>
    <property type="match status" value="1"/>
</dbReference>